<dbReference type="RefSeq" id="WP_020816498.1">
    <property type="nucleotide sequence ID" value="NZ_ATAY01000079.1"/>
</dbReference>
<dbReference type="SUPFAM" id="SSF102114">
    <property type="entry name" value="Radical SAM enzymes"/>
    <property type="match status" value="1"/>
</dbReference>
<accession>U4QZU0</accession>
<sequence>MNLNVALFDADGHNFPNQVPMKLSTHHKNHGDTVGWGNPLETYDIAYISKVFTFSPDFNTCVKADLIVRGGTGYDLKNKLPTEIENCSPDYTLYPKYKEAYGFLTRGCPNNCPFCIVGQKEGCKSYKVADLGQFWTNQKEIKLLDPNLLACKSEKYNLLQQLVDSRAWVDFTQGLDIRLMDDKAIDMIKRIKLKMIHFAWDRDTQSDLIVRNLQAFKEATGIDRRKAAVYVLTNYETEFEFDLYRVYRLRELGYDPYVMIYDKEEFLDGKKLKPMNVLLKKYTVDQIKHFKKCWKLQRWVNNKILFMSCERFEDYKAG</sequence>
<dbReference type="AlphaFoldDB" id="U4QZU0"/>
<comment type="caution">
    <text evidence="1">The sequence shown here is derived from an EMBL/GenBank/DDBJ whole genome shotgun (WGS) entry which is preliminary data.</text>
</comment>
<organism evidence="1 2">
    <name type="scientific">Ruminiclostridium papyrosolvens C7</name>
    <dbReference type="NCBI Taxonomy" id="1330534"/>
    <lineage>
        <taxon>Bacteria</taxon>
        <taxon>Bacillati</taxon>
        <taxon>Bacillota</taxon>
        <taxon>Clostridia</taxon>
        <taxon>Eubacteriales</taxon>
        <taxon>Oscillospiraceae</taxon>
        <taxon>Ruminiclostridium</taxon>
    </lineage>
</organism>
<evidence type="ECO:0000313" key="2">
    <source>
        <dbReference type="Proteomes" id="UP000016860"/>
    </source>
</evidence>
<name>U4QZU0_9FIRM</name>
<dbReference type="InterPro" id="IPR058240">
    <property type="entry name" value="rSAM_sf"/>
</dbReference>
<dbReference type="EMBL" id="ATAY01000079">
    <property type="protein sequence ID" value="EPR09983.1"/>
    <property type="molecule type" value="Genomic_DNA"/>
</dbReference>
<reference evidence="1 2" key="1">
    <citation type="journal article" date="2013" name="Genome Announc.">
        <title>Draft Genome Sequence of the Cellulolytic Bacterium Clostridium papyrosolvens C7 (ATCC 700395).</title>
        <authorList>
            <person name="Zepeda V."/>
            <person name="Dassa B."/>
            <person name="Borovok I."/>
            <person name="Lamed R."/>
            <person name="Bayer E.A."/>
            <person name="Cate J.H."/>
        </authorList>
    </citation>
    <scope>NUCLEOTIDE SEQUENCE [LARGE SCALE GENOMIC DNA]</scope>
    <source>
        <strain evidence="1 2">C7</strain>
    </source>
</reference>
<dbReference type="PATRIC" id="fig|1330534.3.peg.3036"/>
<dbReference type="Proteomes" id="UP000016860">
    <property type="component" value="Unassembled WGS sequence"/>
</dbReference>
<proteinExistence type="predicted"/>
<evidence type="ECO:0000313" key="1">
    <source>
        <dbReference type="EMBL" id="EPR09983.1"/>
    </source>
</evidence>
<gene>
    <name evidence="1" type="ORF">L323_15320</name>
</gene>
<dbReference type="OrthoDB" id="9801659at2"/>
<dbReference type="STRING" id="1330534.L323_15320"/>
<protein>
    <submittedName>
        <fullName evidence="1">Radical SAM protein</fullName>
    </submittedName>
</protein>